<evidence type="ECO:0000256" key="8">
    <source>
        <dbReference type="SAM" id="MobiDB-lite"/>
    </source>
</evidence>
<dbReference type="PROSITE" id="PS51740">
    <property type="entry name" value="SPOVT_ABRB"/>
    <property type="match status" value="2"/>
</dbReference>
<feature type="domain" description="SpoVT-AbrB" evidence="9">
    <location>
        <begin position="7"/>
        <end position="54"/>
    </location>
</feature>
<dbReference type="HAMAP" id="MF_01008">
    <property type="entry name" value="MraZ"/>
    <property type="match status" value="1"/>
</dbReference>
<keyword evidence="5 7" id="KW-0238">DNA-binding</keyword>
<reference evidence="10 11" key="1">
    <citation type="submission" date="2017-09" db="EMBL/GenBank/DDBJ databases">
        <authorList>
            <person name="Ehlers B."/>
            <person name="Leendertz F.H."/>
        </authorList>
    </citation>
    <scope>NUCLEOTIDE SEQUENCE [LARGE SCALE GENOMIC DNA]</scope>
    <source>
        <strain evidence="10 11">DSM 18289</strain>
    </source>
</reference>
<dbReference type="CDD" id="cd16321">
    <property type="entry name" value="MraZ_C"/>
    <property type="match status" value="1"/>
</dbReference>
<keyword evidence="4 7" id="KW-0805">Transcription regulation</keyword>
<dbReference type="GO" id="GO:0000976">
    <property type="term" value="F:transcription cis-regulatory region binding"/>
    <property type="evidence" value="ECO:0007669"/>
    <property type="project" value="TreeGrafter"/>
</dbReference>
<dbReference type="RefSeq" id="WP_097153034.1">
    <property type="nucleotide sequence ID" value="NZ_OBEL01000001.1"/>
</dbReference>
<dbReference type="GO" id="GO:2000143">
    <property type="term" value="P:negative regulation of DNA-templated transcription initiation"/>
    <property type="evidence" value="ECO:0007669"/>
    <property type="project" value="TreeGrafter"/>
</dbReference>
<dbReference type="OrthoDB" id="9807753at2"/>
<dbReference type="EMBL" id="OBEL01000001">
    <property type="protein sequence ID" value="SNZ09091.1"/>
    <property type="molecule type" value="Genomic_DNA"/>
</dbReference>
<dbReference type="InterPro" id="IPR037914">
    <property type="entry name" value="SpoVT-AbrB_sf"/>
</dbReference>
<keyword evidence="3" id="KW-0677">Repeat</keyword>
<evidence type="ECO:0000256" key="5">
    <source>
        <dbReference type="ARBA" id="ARBA00023125"/>
    </source>
</evidence>
<dbReference type="InterPro" id="IPR038619">
    <property type="entry name" value="MraZ_sf"/>
</dbReference>
<protein>
    <recommendedName>
        <fullName evidence="1 7">Transcriptional regulator MraZ</fullName>
    </recommendedName>
</protein>
<dbReference type="GO" id="GO:0003700">
    <property type="term" value="F:DNA-binding transcription factor activity"/>
    <property type="evidence" value="ECO:0007669"/>
    <property type="project" value="UniProtKB-UniRule"/>
</dbReference>
<keyword evidence="2 7" id="KW-0963">Cytoplasm</keyword>
<dbReference type="InterPro" id="IPR035644">
    <property type="entry name" value="MraZ_C"/>
</dbReference>
<dbReference type="Proteomes" id="UP000219439">
    <property type="component" value="Unassembled WGS sequence"/>
</dbReference>
<evidence type="ECO:0000256" key="4">
    <source>
        <dbReference type="ARBA" id="ARBA00023015"/>
    </source>
</evidence>
<sequence>MDEFVSKYVNRLDSKGRVSIPAAFRQILARDGYDNLFCSPSLEMDCVDAGGQGLRSAIDDYLNAFEVFSEEREILATTLLGESEALKMDKDGRVVLSETLKGHAGIDDKVAFVGNGFKFQIWNPERYETYRSDAVERARALRKSLTAQRQTSRMARVAQPSTAQSSLGSKRDGEGAE</sequence>
<organism evidence="10 11">
    <name type="scientific">Cohaesibacter gelatinilyticus</name>
    <dbReference type="NCBI Taxonomy" id="372072"/>
    <lineage>
        <taxon>Bacteria</taxon>
        <taxon>Pseudomonadati</taxon>
        <taxon>Pseudomonadota</taxon>
        <taxon>Alphaproteobacteria</taxon>
        <taxon>Hyphomicrobiales</taxon>
        <taxon>Cohaesibacteraceae</taxon>
    </lineage>
</organism>
<dbReference type="InterPro" id="IPR020603">
    <property type="entry name" value="MraZ_dom"/>
</dbReference>
<evidence type="ECO:0000313" key="11">
    <source>
        <dbReference type="Proteomes" id="UP000219439"/>
    </source>
</evidence>
<dbReference type="GO" id="GO:0005737">
    <property type="term" value="C:cytoplasm"/>
    <property type="evidence" value="ECO:0007669"/>
    <property type="project" value="UniProtKB-UniRule"/>
</dbReference>
<evidence type="ECO:0000259" key="9">
    <source>
        <dbReference type="PROSITE" id="PS51740"/>
    </source>
</evidence>
<accession>A0A285NN88</accession>
<feature type="domain" description="SpoVT-AbrB" evidence="9">
    <location>
        <begin position="83"/>
        <end position="126"/>
    </location>
</feature>
<dbReference type="PANTHER" id="PTHR34701">
    <property type="entry name" value="TRANSCRIPTIONAL REGULATOR MRAZ"/>
    <property type="match status" value="1"/>
</dbReference>
<keyword evidence="11" id="KW-1185">Reference proteome</keyword>
<dbReference type="PANTHER" id="PTHR34701:SF1">
    <property type="entry name" value="TRANSCRIPTIONAL REGULATOR MRAZ"/>
    <property type="match status" value="1"/>
</dbReference>
<dbReference type="Pfam" id="PF02381">
    <property type="entry name" value="MraZ"/>
    <property type="match status" value="1"/>
</dbReference>
<feature type="region of interest" description="Disordered" evidence="8">
    <location>
        <begin position="146"/>
        <end position="177"/>
    </location>
</feature>
<evidence type="ECO:0000256" key="3">
    <source>
        <dbReference type="ARBA" id="ARBA00022737"/>
    </source>
</evidence>
<proteinExistence type="inferred from homology"/>
<evidence type="ECO:0000256" key="2">
    <source>
        <dbReference type="ARBA" id="ARBA00022490"/>
    </source>
</evidence>
<comment type="subcellular location">
    <subcellularLocation>
        <location evidence="7">Cytoplasm</location>
        <location evidence="7">Nucleoid</location>
    </subcellularLocation>
</comment>
<dbReference type="CDD" id="cd16320">
    <property type="entry name" value="MraZ_N"/>
    <property type="match status" value="1"/>
</dbReference>
<gene>
    <name evidence="7" type="primary">mraZ</name>
    <name evidence="10" type="ORF">SAMN06265368_1930</name>
</gene>
<dbReference type="InterPro" id="IPR035642">
    <property type="entry name" value="MraZ_N"/>
</dbReference>
<name>A0A285NN88_9HYPH</name>
<comment type="subunit">
    <text evidence="7">Forms oligomers.</text>
</comment>
<feature type="compositionally biased region" description="Polar residues" evidence="8">
    <location>
        <begin position="146"/>
        <end position="168"/>
    </location>
</feature>
<dbReference type="GO" id="GO:0009295">
    <property type="term" value="C:nucleoid"/>
    <property type="evidence" value="ECO:0007669"/>
    <property type="project" value="UniProtKB-SubCell"/>
</dbReference>
<evidence type="ECO:0000256" key="7">
    <source>
        <dbReference type="HAMAP-Rule" id="MF_01008"/>
    </source>
</evidence>
<dbReference type="Gene3D" id="3.40.1550.20">
    <property type="entry name" value="Transcriptional regulator MraZ domain"/>
    <property type="match status" value="1"/>
</dbReference>
<dbReference type="InterPro" id="IPR007159">
    <property type="entry name" value="SpoVT-AbrB_dom"/>
</dbReference>
<evidence type="ECO:0000256" key="6">
    <source>
        <dbReference type="ARBA" id="ARBA00023163"/>
    </source>
</evidence>
<evidence type="ECO:0000313" key="10">
    <source>
        <dbReference type="EMBL" id="SNZ09091.1"/>
    </source>
</evidence>
<keyword evidence="6 7" id="KW-0804">Transcription</keyword>
<dbReference type="InterPro" id="IPR003444">
    <property type="entry name" value="MraZ"/>
</dbReference>
<comment type="similarity">
    <text evidence="7">Belongs to the MraZ family.</text>
</comment>
<evidence type="ECO:0000256" key="1">
    <source>
        <dbReference type="ARBA" id="ARBA00013860"/>
    </source>
</evidence>
<dbReference type="SUPFAM" id="SSF89447">
    <property type="entry name" value="AbrB/MazE/MraZ-like"/>
    <property type="match status" value="1"/>
</dbReference>
<dbReference type="AlphaFoldDB" id="A0A285NN88"/>